<organism evidence="14 15">
    <name type="scientific">Paenibacillus septentrionalis</name>
    <dbReference type="NCBI Taxonomy" id="429342"/>
    <lineage>
        <taxon>Bacteria</taxon>
        <taxon>Bacillati</taxon>
        <taxon>Bacillota</taxon>
        <taxon>Bacilli</taxon>
        <taxon>Bacillales</taxon>
        <taxon>Paenibacillaceae</taxon>
        <taxon>Paenibacillus</taxon>
    </lineage>
</organism>
<evidence type="ECO:0000256" key="3">
    <source>
        <dbReference type="ARBA" id="ARBA00007931"/>
    </source>
</evidence>
<evidence type="ECO:0000256" key="10">
    <source>
        <dbReference type="ARBA" id="ARBA00023049"/>
    </source>
</evidence>
<dbReference type="RefSeq" id="WP_379230957.1">
    <property type="nucleotide sequence ID" value="NZ_JBHSTE010000001.1"/>
</dbReference>
<keyword evidence="8" id="KW-0862">Zinc</keyword>
<dbReference type="GO" id="GO:0008233">
    <property type="term" value="F:peptidase activity"/>
    <property type="evidence" value="ECO:0007669"/>
    <property type="project" value="UniProtKB-KW"/>
</dbReference>
<dbReference type="PANTHER" id="PTHR39188">
    <property type="entry name" value="MEMBRANE-ASSOCIATED ZINC METALLOPROTEASE M50B"/>
    <property type="match status" value="1"/>
</dbReference>
<comment type="caution">
    <text evidence="14">The sequence shown here is derived from an EMBL/GenBank/DDBJ whole genome shotgun (WGS) entry which is preliminary data.</text>
</comment>
<dbReference type="PANTHER" id="PTHR39188:SF3">
    <property type="entry name" value="STAGE IV SPORULATION PROTEIN FB"/>
    <property type="match status" value="1"/>
</dbReference>
<keyword evidence="4 14" id="KW-0645">Protease</keyword>
<evidence type="ECO:0000256" key="4">
    <source>
        <dbReference type="ARBA" id="ARBA00022670"/>
    </source>
</evidence>
<keyword evidence="11 12" id="KW-0472">Membrane</keyword>
<reference evidence="15" key="1">
    <citation type="journal article" date="2019" name="Int. J. Syst. Evol. Microbiol.">
        <title>The Global Catalogue of Microorganisms (GCM) 10K type strain sequencing project: providing services to taxonomists for standard genome sequencing and annotation.</title>
        <authorList>
            <consortium name="The Broad Institute Genomics Platform"/>
            <consortium name="The Broad Institute Genome Sequencing Center for Infectious Disease"/>
            <person name="Wu L."/>
            <person name="Ma J."/>
        </authorList>
    </citation>
    <scope>NUCLEOTIDE SEQUENCE [LARGE SCALE GENOMIC DNA]</scope>
    <source>
        <strain evidence="15">PCU 280</strain>
    </source>
</reference>
<comment type="subcellular location">
    <subcellularLocation>
        <location evidence="2">Membrane</location>
        <topology evidence="2">Multi-pass membrane protein</topology>
    </subcellularLocation>
</comment>
<keyword evidence="10" id="KW-0482">Metalloprotease</keyword>
<evidence type="ECO:0000256" key="5">
    <source>
        <dbReference type="ARBA" id="ARBA00022692"/>
    </source>
</evidence>
<sequence>MNKWRQIKWSLHPLFVIILMLSALTGYFIELMTLFVIVLVHELGHVFMAHAVGWKVTTVKLLPFGGVVEVDESGGSSARDELLVAAAGPLQNVWMIALAYFFSETGLWSHEWSKYFIEANIWIALFNMLPVMPLDGGKIVQALLSYRFSYYTTLLWSARISVGFSSLLILYALSPLLIGQLGVKLNELMIGIFLLLSNLTTLRHIPFLFYRYILYRNARIEQLEKRSAPILPILVSPTQSLYEAMKHYRRERLNMLCVVDELDRSCQVITEKASIQYSLTDVHRAVGELLR</sequence>
<feature type="transmembrane region" description="Helical" evidence="12">
    <location>
        <begin position="190"/>
        <end position="210"/>
    </location>
</feature>
<evidence type="ECO:0000256" key="2">
    <source>
        <dbReference type="ARBA" id="ARBA00004141"/>
    </source>
</evidence>
<feature type="domain" description="Peptidase M50" evidence="13">
    <location>
        <begin position="31"/>
        <end position="103"/>
    </location>
</feature>
<keyword evidence="5 12" id="KW-0812">Transmembrane</keyword>
<keyword evidence="6" id="KW-0479">Metal-binding</keyword>
<evidence type="ECO:0000256" key="9">
    <source>
        <dbReference type="ARBA" id="ARBA00022989"/>
    </source>
</evidence>
<feature type="transmembrane region" description="Helical" evidence="12">
    <location>
        <begin position="12"/>
        <end position="40"/>
    </location>
</feature>
<comment type="cofactor">
    <cofactor evidence="1">
        <name>Zn(2+)</name>
        <dbReference type="ChEBI" id="CHEBI:29105"/>
    </cofactor>
</comment>
<gene>
    <name evidence="14" type="ORF">ACFP56_02980</name>
</gene>
<evidence type="ECO:0000313" key="14">
    <source>
        <dbReference type="EMBL" id="MFC6331572.1"/>
    </source>
</evidence>
<dbReference type="EMBL" id="JBHSTE010000001">
    <property type="protein sequence ID" value="MFC6331572.1"/>
    <property type="molecule type" value="Genomic_DNA"/>
</dbReference>
<feature type="transmembrane region" description="Helical" evidence="12">
    <location>
        <begin position="154"/>
        <end position="178"/>
    </location>
</feature>
<keyword evidence="9 12" id="KW-1133">Transmembrane helix</keyword>
<evidence type="ECO:0000259" key="13">
    <source>
        <dbReference type="Pfam" id="PF02163"/>
    </source>
</evidence>
<evidence type="ECO:0000256" key="1">
    <source>
        <dbReference type="ARBA" id="ARBA00001947"/>
    </source>
</evidence>
<evidence type="ECO:0000256" key="12">
    <source>
        <dbReference type="SAM" id="Phobius"/>
    </source>
</evidence>
<keyword evidence="7" id="KW-0378">Hydrolase</keyword>
<dbReference type="Pfam" id="PF02163">
    <property type="entry name" value="Peptidase_M50"/>
    <property type="match status" value="2"/>
</dbReference>
<evidence type="ECO:0000256" key="8">
    <source>
        <dbReference type="ARBA" id="ARBA00022833"/>
    </source>
</evidence>
<evidence type="ECO:0000256" key="6">
    <source>
        <dbReference type="ARBA" id="ARBA00022723"/>
    </source>
</evidence>
<dbReference type="Proteomes" id="UP001596233">
    <property type="component" value="Unassembled WGS sequence"/>
</dbReference>
<dbReference type="CDD" id="cd06161">
    <property type="entry name" value="S2P-M50_SpoIVFB"/>
    <property type="match status" value="1"/>
</dbReference>
<proteinExistence type="inferred from homology"/>
<evidence type="ECO:0000256" key="7">
    <source>
        <dbReference type="ARBA" id="ARBA00022801"/>
    </source>
</evidence>
<dbReference type="InterPro" id="IPR008915">
    <property type="entry name" value="Peptidase_M50"/>
</dbReference>
<evidence type="ECO:0000313" key="15">
    <source>
        <dbReference type="Proteomes" id="UP001596233"/>
    </source>
</evidence>
<evidence type="ECO:0000256" key="11">
    <source>
        <dbReference type="ARBA" id="ARBA00023136"/>
    </source>
</evidence>
<name>A0ABW1UYN8_9BACL</name>
<keyword evidence="15" id="KW-1185">Reference proteome</keyword>
<accession>A0ABW1UYN8</accession>
<feature type="domain" description="Peptidase M50" evidence="13">
    <location>
        <begin position="118"/>
        <end position="146"/>
    </location>
</feature>
<protein>
    <submittedName>
        <fullName evidence="14">Site-2 protease family protein</fullName>
    </submittedName>
</protein>
<dbReference type="GO" id="GO:0006508">
    <property type="term" value="P:proteolysis"/>
    <property type="evidence" value="ECO:0007669"/>
    <property type="project" value="UniProtKB-KW"/>
</dbReference>
<comment type="similarity">
    <text evidence="3">Belongs to the peptidase M50B family.</text>
</comment>